<comment type="caution">
    <text evidence="3">The sequence shown here is derived from an EMBL/GenBank/DDBJ whole genome shotgun (WGS) entry which is preliminary data.</text>
</comment>
<keyword evidence="4" id="KW-1185">Reference proteome</keyword>
<proteinExistence type="predicted"/>
<sequence>MLNQYTWGDFALFVLVVVTLYYIVVGFLYYRQELTDFLTRKGRGGAQLAGVGAASAASVPPSLVRTQSAFVVATPTATESKADVETPEVEDGAASNLPDGPEVAEVTGSLPDSTAAATGLDDGESAAVPMDSAGGAETETDTAAEYDEQRTEELDEVDTELAARARQLAAQMPVEETNVDEEDVIEKNNNETGDIETISTFSHVEDETAYEHGSPTTGDLLYEFQEPIGSTADVLPAAEQLFSATSVVDFIAQARAGNRPAGPVALNETSLATLIADKVSASNQELNALFGEDDS</sequence>
<evidence type="ECO:0000256" key="2">
    <source>
        <dbReference type="SAM" id="Phobius"/>
    </source>
</evidence>
<keyword evidence="2" id="KW-1133">Transmembrane helix</keyword>
<keyword evidence="2" id="KW-0472">Membrane</keyword>
<feature type="transmembrane region" description="Helical" evidence="2">
    <location>
        <begin position="12"/>
        <end position="30"/>
    </location>
</feature>
<dbReference type="EMBL" id="VAJM01000018">
    <property type="protein sequence ID" value="TLM88511.1"/>
    <property type="molecule type" value="Genomic_DNA"/>
</dbReference>
<evidence type="ECO:0000256" key="1">
    <source>
        <dbReference type="SAM" id="MobiDB-lite"/>
    </source>
</evidence>
<gene>
    <name evidence="3" type="ORF">FDY95_24425</name>
</gene>
<evidence type="ECO:0000313" key="3">
    <source>
        <dbReference type="EMBL" id="TLM88511.1"/>
    </source>
</evidence>
<reference evidence="3 4" key="1">
    <citation type="submission" date="2019-05" db="EMBL/GenBank/DDBJ databases">
        <title>Hymenobacter edaphi sp. nov., isolated from abandoned arsenic-contaminated farmland soil.</title>
        <authorList>
            <person name="Nie L."/>
        </authorList>
    </citation>
    <scope>NUCLEOTIDE SEQUENCE [LARGE SCALE GENOMIC DNA]</scope>
    <source>
        <strain evidence="3 4">1-3-3-8</strain>
    </source>
</reference>
<feature type="region of interest" description="Disordered" evidence="1">
    <location>
        <begin position="76"/>
        <end position="147"/>
    </location>
</feature>
<accession>A0A5R8WI41</accession>
<evidence type="ECO:0000313" key="4">
    <source>
        <dbReference type="Proteomes" id="UP000305517"/>
    </source>
</evidence>
<dbReference type="AlphaFoldDB" id="A0A5R8WI41"/>
<protein>
    <submittedName>
        <fullName evidence="3">Uncharacterized protein</fullName>
    </submittedName>
</protein>
<name>A0A5R8WI41_9BACT</name>
<dbReference type="RefSeq" id="WP_138082086.1">
    <property type="nucleotide sequence ID" value="NZ_VAJM01000018.1"/>
</dbReference>
<dbReference type="Proteomes" id="UP000305517">
    <property type="component" value="Unassembled WGS sequence"/>
</dbReference>
<organism evidence="3 4">
    <name type="scientific">Hymenobacter jeollabukensis</name>
    <dbReference type="NCBI Taxonomy" id="2025313"/>
    <lineage>
        <taxon>Bacteria</taxon>
        <taxon>Pseudomonadati</taxon>
        <taxon>Bacteroidota</taxon>
        <taxon>Cytophagia</taxon>
        <taxon>Cytophagales</taxon>
        <taxon>Hymenobacteraceae</taxon>
        <taxon>Hymenobacter</taxon>
    </lineage>
</organism>
<keyword evidence="2" id="KW-0812">Transmembrane</keyword>